<keyword evidence="5" id="KW-0560">Oxidoreductase</keyword>
<dbReference type="SUPFAM" id="SSF56645">
    <property type="entry name" value="Acyl-CoA dehydrogenase NM domain-like"/>
    <property type="match status" value="1"/>
</dbReference>
<dbReference type="Gene3D" id="1.10.540.10">
    <property type="entry name" value="Acyl-CoA dehydrogenase/oxidase, N-terminal domain"/>
    <property type="match status" value="1"/>
</dbReference>
<dbReference type="RefSeq" id="WP_329410311.1">
    <property type="nucleotide sequence ID" value="NZ_CP109441.1"/>
</dbReference>
<evidence type="ECO:0000256" key="3">
    <source>
        <dbReference type="ARBA" id="ARBA00022630"/>
    </source>
</evidence>
<evidence type="ECO:0000259" key="7">
    <source>
        <dbReference type="Pfam" id="PF02770"/>
    </source>
</evidence>
<dbReference type="InterPro" id="IPR036250">
    <property type="entry name" value="AcylCo_DH-like_C"/>
</dbReference>
<dbReference type="Pfam" id="PF02770">
    <property type="entry name" value="Acyl-CoA_dh_M"/>
    <property type="match status" value="1"/>
</dbReference>
<keyword evidence="4 5" id="KW-0274">FAD</keyword>
<dbReference type="InterPro" id="IPR006091">
    <property type="entry name" value="Acyl-CoA_Oxase/DH_mid-dom"/>
</dbReference>
<accession>A0ABZ1YXB5</accession>
<dbReference type="InterPro" id="IPR009075">
    <property type="entry name" value="AcylCo_DH/oxidase_C"/>
</dbReference>
<dbReference type="Gene3D" id="1.20.140.10">
    <property type="entry name" value="Butyryl-CoA Dehydrogenase, subunit A, domain 3"/>
    <property type="match status" value="1"/>
</dbReference>
<dbReference type="InterPro" id="IPR037069">
    <property type="entry name" value="AcylCoA_DH/ox_N_sf"/>
</dbReference>
<sequence length="389" mass="43014">MSKPLIDYTRTLKEWSTSECRPYAREADSRHELPQKWREILDTAPVPLGRSDRPGSEPVPEFEDGYWVTRLAFYEAVAYGDVWALQALGNGIGHLVVQAAGTPEQVERWYKPVMERGLATGFALTEPHFGSDTSQVAATAVRDGDSWIINGNKIFCSYGASSEYVVVFATIDPAQGGKGIRAFVVEKGTPGFAVVKPNEHKMGIRAWVTSALAFDDCRIPVQNGLGWRDGELKPDLRGQAAALATLALNRPNISGMAIGITQAAIDLTNDLLNEQKSEFTRLRWSRAAEELAQMNVTLERGRRAARHAQRLLDLGRSDRLTAASAKAFAPHSCERIIRRCMQLLGPDGASEDLLLEKWYRDMKIMDIFEGSGEIQRLIVARELIGKSAA</sequence>
<dbReference type="Gene3D" id="2.40.110.10">
    <property type="entry name" value="Butyryl-CoA Dehydrogenase, subunit A, domain 2"/>
    <property type="match status" value="1"/>
</dbReference>
<comment type="cofactor">
    <cofactor evidence="1 5">
        <name>FAD</name>
        <dbReference type="ChEBI" id="CHEBI:57692"/>
    </cofactor>
</comment>
<evidence type="ECO:0000313" key="9">
    <source>
        <dbReference type="Proteomes" id="UP001432062"/>
    </source>
</evidence>
<dbReference type="InterPro" id="IPR009100">
    <property type="entry name" value="AcylCoA_DH/oxidase_NM_dom_sf"/>
</dbReference>
<proteinExistence type="inferred from homology"/>
<evidence type="ECO:0000256" key="2">
    <source>
        <dbReference type="ARBA" id="ARBA00009347"/>
    </source>
</evidence>
<feature type="domain" description="Acyl-CoA oxidase/dehydrogenase middle" evidence="7">
    <location>
        <begin position="121"/>
        <end position="217"/>
    </location>
</feature>
<gene>
    <name evidence="8" type="ORF">OG563_47090</name>
</gene>
<evidence type="ECO:0000256" key="1">
    <source>
        <dbReference type="ARBA" id="ARBA00001974"/>
    </source>
</evidence>
<keyword evidence="9" id="KW-1185">Reference proteome</keyword>
<name>A0ABZ1YXB5_9NOCA</name>
<organism evidence="8 9">
    <name type="scientific">Nocardia vinacea</name>
    <dbReference type="NCBI Taxonomy" id="96468"/>
    <lineage>
        <taxon>Bacteria</taxon>
        <taxon>Bacillati</taxon>
        <taxon>Actinomycetota</taxon>
        <taxon>Actinomycetes</taxon>
        <taxon>Mycobacteriales</taxon>
        <taxon>Nocardiaceae</taxon>
        <taxon>Nocardia</taxon>
    </lineage>
</organism>
<protein>
    <submittedName>
        <fullName evidence="8">Acyl-CoA dehydrogenase family protein</fullName>
    </submittedName>
</protein>
<evidence type="ECO:0000256" key="5">
    <source>
        <dbReference type="RuleBase" id="RU362125"/>
    </source>
</evidence>
<dbReference type="PANTHER" id="PTHR43884">
    <property type="entry name" value="ACYL-COA DEHYDROGENASE"/>
    <property type="match status" value="1"/>
</dbReference>
<dbReference type="Pfam" id="PF00441">
    <property type="entry name" value="Acyl-CoA_dh_1"/>
    <property type="match status" value="1"/>
</dbReference>
<evidence type="ECO:0000313" key="8">
    <source>
        <dbReference type="EMBL" id="WUV46520.1"/>
    </source>
</evidence>
<feature type="domain" description="Acyl-CoA dehydrogenase/oxidase C-terminal" evidence="6">
    <location>
        <begin position="237"/>
        <end position="383"/>
    </location>
</feature>
<dbReference type="PANTHER" id="PTHR43884:SF12">
    <property type="entry name" value="ISOVALERYL-COA DEHYDROGENASE, MITOCHONDRIAL-RELATED"/>
    <property type="match status" value="1"/>
</dbReference>
<dbReference type="SUPFAM" id="SSF47203">
    <property type="entry name" value="Acyl-CoA dehydrogenase C-terminal domain-like"/>
    <property type="match status" value="1"/>
</dbReference>
<dbReference type="Proteomes" id="UP001432062">
    <property type="component" value="Chromosome"/>
</dbReference>
<keyword evidence="3 5" id="KW-0285">Flavoprotein</keyword>
<reference evidence="8" key="1">
    <citation type="submission" date="2022-10" db="EMBL/GenBank/DDBJ databases">
        <title>The complete genomes of actinobacterial strains from the NBC collection.</title>
        <authorList>
            <person name="Joergensen T.S."/>
            <person name="Alvarez Arevalo M."/>
            <person name="Sterndorff E.B."/>
            <person name="Faurdal D."/>
            <person name="Vuksanovic O."/>
            <person name="Mourched A.-S."/>
            <person name="Charusanti P."/>
            <person name="Shaw S."/>
            <person name="Blin K."/>
            <person name="Weber T."/>
        </authorList>
    </citation>
    <scope>NUCLEOTIDE SEQUENCE</scope>
    <source>
        <strain evidence="8">NBC_01482</strain>
    </source>
</reference>
<comment type="similarity">
    <text evidence="2 5">Belongs to the acyl-CoA dehydrogenase family.</text>
</comment>
<dbReference type="InterPro" id="IPR046373">
    <property type="entry name" value="Acyl-CoA_Oxase/DH_mid-dom_sf"/>
</dbReference>
<evidence type="ECO:0000256" key="4">
    <source>
        <dbReference type="ARBA" id="ARBA00022827"/>
    </source>
</evidence>
<evidence type="ECO:0000259" key="6">
    <source>
        <dbReference type="Pfam" id="PF00441"/>
    </source>
</evidence>
<dbReference type="EMBL" id="CP109441">
    <property type="protein sequence ID" value="WUV46520.1"/>
    <property type="molecule type" value="Genomic_DNA"/>
</dbReference>